<feature type="region of interest" description="Disordered" evidence="2">
    <location>
        <begin position="368"/>
        <end position="404"/>
    </location>
</feature>
<dbReference type="InterPro" id="IPR053088">
    <property type="entry name" value="Beta-glucosidase/SUN-like"/>
</dbReference>
<feature type="compositionally biased region" description="Basic residues" evidence="2">
    <location>
        <begin position="84"/>
        <end position="96"/>
    </location>
</feature>
<evidence type="ECO:0000256" key="3">
    <source>
        <dbReference type="SAM" id="SignalP"/>
    </source>
</evidence>
<name>A0A371BY84_YARLL</name>
<gene>
    <name evidence="4" type="ORF">B0I71DRAFT_104881</name>
</gene>
<feature type="compositionally biased region" description="Low complexity" evidence="2">
    <location>
        <begin position="381"/>
        <end position="404"/>
    </location>
</feature>
<sequence>MMLTKTLVALVAAALAPHTAAGHAHHAHHDTRDVSSAAYGPTPGHPRLLFDEAELYQKMGILGDRDTVNVTEQELHRRTITKEHTRHSHHEHKKRGGQCAFPTNEGLVSVDPSGENAGWAMSPDQPCEPGKYCPYACPPGQLMGQWDPKATSYSYPLSMNGGMFCNKNGEMEKPFPNKPCCYEGTGTFVARNKCGKQVSFCQTVLPGNEAMLIPTEVGSGSTAVLAVPDTNYWAGTAAHFYINPPGVDTATACVWGTLNNPWGNWSPYVAGANQDGNGNTFVKIAWNPIYLEPATPFRNTLPNWGVRVVCDEGSNCNGLPCSIDPRKNKVNEVTAEDAAQGDGASFCVVTAPKGSKAYIEVFEIGNDGNSGGNGGNGGNSGSSSSSSSAPASSSSAPASSSSAASTGMNTMLAHAAGFAAAGQVENLENVESSSSEEPVSSSEGPTSSPPPPPPTTSSSTPPPPSTTSSSTPPPPPPTTSSSAPPPPPTTSSSAPPPPPTTSSTPPPPPPTTSSTPPPPPPTTSSTPPPPPPTTSTTPPPPPTTSSTSPPPPPSSTYVPPSSSPTSSYVFPSAELAKEMAQLMMFNAESATVVSSTSSTKVSTFSSSKTTSTSSSSSRLSSSSTFKPTIKTVAHLRSHDSAAMNVANNGTVGVASSSSTLAATSVSVQEAPAAPTPPPVTVPQGVATIEVSANTSGSSKLAVPLMALVLVLLL</sequence>
<evidence type="ECO:0000256" key="2">
    <source>
        <dbReference type="SAM" id="MobiDB-lite"/>
    </source>
</evidence>
<organism evidence="4 5">
    <name type="scientific">Yarrowia lipolytica</name>
    <name type="common">Candida lipolytica</name>
    <dbReference type="NCBI Taxonomy" id="4952"/>
    <lineage>
        <taxon>Eukaryota</taxon>
        <taxon>Fungi</taxon>
        <taxon>Dikarya</taxon>
        <taxon>Ascomycota</taxon>
        <taxon>Saccharomycotina</taxon>
        <taxon>Dipodascomycetes</taxon>
        <taxon>Dipodascales</taxon>
        <taxon>Dipodascales incertae sedis</taxon>
        <taxon>Yarrowia</taxon>
    </lineage>
</organism>
<dbReference type="VEuPathDB" id="FungiDB:YALI0_C10450g"/>
<dbReference type="PANTHER" id="PTHR31654">
    <property type="entry name" value="SECRETED BETA-GLUCOSIDASE ADG3-RELATED"/>
    <property type="match status" value="1"/>
</dbReference>
<dbReference type="InterPro" id="IPR005556">
    <property type="entry name" value="SUN"/>
</dbReference>
<feature type="signal peptide" evidence="3">
    <location>
        <begin position="1"/>
        <end position="21"/>
    </location>
</feature>
<evidence type="ECO:0008006" key="6">
    <source>
        <dbReference type="Google" id="ProtNLM"/>
    </source>
</evidence>
<dbReference type="VEuPathDB" id="FungiDB:YALI1_C14738g"/>
<feature type="compositionally biased region" description="Pro residues" evidence="2">
    <location>
        <begin position="447"/>
        <end position="554"/>
    </location>
</feature>
<dbReference type="Pfam" id="PF03856">
    <property type="entry name" value="SUN"/>
    <property type="match status" value="1"/>
</dbReference>
<comment type="similarity">
    <text evidence="1">Belongs to the SUN family.</text>
</comment>
<accession>A0A371BY84</accession>
<keyword evidence="3" id="KW-0732">Signal</keyword>
<protein>
    <recommendedName>
        <fullName evidence="6">Secreted beta-glucosidase adg3</fullName>
    </recommendedName>
</protein>
<feature type="compositionally biased region" description="Gly residues" evidence="2">
    <location>
        <begin position="368"/>
        <end position="380"/>
    </location>
</feature>
<dbReference type="PRINTS" id="PR01217">
    <property type="entry name" value="PRICHEXTENSN"/>
</dbReference>
<dbReference type="Proteomes" id="UP000256601">
    <property type="component" value="Unassembled WGS sequence"/>
</dbReference>
<dbReference type="PANTHER" id="PTHR31654:SF0">
    <property type="entry name" value="SECRETED BETA-GLUCOSIDASE ADG3-RELATED"/>
    <property type="match status" value="1"/>
</dbReference>
<dbReference type="AlphaFoldDB" id="A0A371BY84"/>
<feature type="compositionally biased region" description="Low complexity" evidence="2">
    <location>
        <begin position="432"/>
        <end position="446"/>
    </location>
</feature>
<feature type="chain" id="PRO_5016894867" description="Secreted beta-glucosidase adg3" evidence="3">
    <location>
        <begin position="22"/>
        <end position="713"/>
    </location>
</feature>
<feature type="region of interest" description="Disordered" evidence="2">
    <location>
        <begin position="82"/>
        <end position="103"/>
    </location>
</feature>
<feature type="region of interest" description="Disordered" evidence="2">
    <location>
        <begin position="594"/>
        <end position="623"/>
    </location>
</feature>
<evidence type="ECO:0000256" key="1">
    <source>
        <dbReference type="ARBA" id="ARBA00010579"/>
    </source>
</evidence>
<dbReference type="EMBL" id="KZ859154">
    <property type="protein sequence ID" value="RDW22772.1"/>
    <property type="molecule type" value="Genomic_DNA"/>
</dbReference>
<reference evidence="4 5" key="1">
    <citation type="submission" date="2018-07" db="EMBL/GenBank/DDBJ databases">
        <title>Draft Genome Assemblies for Five Robust Yarrowia lipolytica Strains Exhibiting High Lipid Production and Pentose Sugar Utilization and Sugar Alcohol Secretion from Undetoxified Lignocellulosic Biomass Hydrolysates.</title>
        <authorList>
            <consortium name="DOE Joint Genome Institute"/>
            <person name="Walker C."/>
            <person name="Ryu S."/>
            <person name="Na H."/>
            <person name="Zane M."/>
            <person name="LaButti K."/>
            <person name="Lipzen A."/>
            <person name="Haridas S."/>
            <person name="Barry K."/>
            <person name="Grigoriev I.V."/>
            <person name="Quarterman J."/>
            <person name="Slininger P."/>
            <person name="Dien B."/>
            <person name="Trinh C.T."/>
        </authorList>
    </citation>
    <scope>NUCLEOTIDE SEQUENCE [LARGE SCALE GENOMIC DNA]</scope>
    <source>
        <strain evidence="4 5">YB392</strain>
    </source>
</reference>
<feature type="compositionally biased region" description="Low complexity" evidence="2">
    <location>
        <begin position="555"/>
        <end position="567"/>
    </location>
</feature>
<proteinExistence type="inferred from homology"/>
<evidence type="ECO:0000313" key="5">
    <source>
        <dbReference type="Proteomes" id="UP000256601"/>
    </source>
</evidence>
<feature type="region of interest" description="Disordered" evidence="2">
    <location>
        <begin position="427"/>
        <end position="567"/>
    </location>
</feature>
<evidence type="ECO:0000313" key="4">
    <source>
        <dbReference type="EMBL" id="RDW22772.1"/>
    </source>
</evidence>